<evidence type="ECO:0000256" key="4">
    <source>
        <dbReference type="ARBA" id="ARBA00023136"/>
    </source>
</evidence>
<evidence type="ECO:0008006" key="9">
    <source>
        <dbReference type="Google" id="ProtNLM"/>
    </source>
</evidence>
<evidence type="ECO:0000256" key="3">
    <source>
        <dbReference type="ARBA" id="ARBA00022989"/>
    </source>
</evidence>
<evidence type="ECO:0000256" key="6">
    <source>
        <dbReference type="SAM" id="Phobius"/>
    </source>
</evidence>
<feature type="region of interest" description="Disordered" evidence="5">
    <location>
        <begin position="128"/>
        <end position="169"/>
    </location>
</feature>
<reference evidence="8" key="1">
    <citation type="submission" date="2014-02" db="EMBL/GenBank/DDBJ databases">
        <title>Complete genome sequence and comparative genomic analysis of the nitrogen-fixing bacterium Leptospirillum ferriphilum YSK.</title>
        <authorList>
            <person name="Guo X."/>
            <person name="Yin H."/>
            <person name="Liang Y."/>
            <person name="Hu Q."/>
            <person name="Ma L."/>
            <person name="Xiao Y."/>
            <person name="Zhang X."/>
            <person name="Qiu G."/>
            <person name="Liu X."/>
        </authorList>
    </citation>
    <scope>NUCLEOTIDE SEQUENCE [LARGE SCALE GENOMIC DNA]</scope>
    <source>
        <strain evidence="8">YSK</strain>
    </source>
</reference>
<reference evidence="7 8" key="2">
    <citation type="journal article" date="2015" name="Biomed. Res. Int.">
        <title>Effects of Arsenite Resistance on the Growth and Functional Gene Expression of Leptospirillum ferriphilum and Acidithiobacillus thiooxidans in Pure Culture and Coculture.</title>
        <authorList>
            <person name="Jiang H."/>
            <person name="Liang Y."/>
            <person name="Yin H."/>
            <person name="Xiao Y."/>
            <person name="Guo X."/>
            <person name="Xu Y."/>
            <person name="Hu Q."/>
            <person name="Liu H."/>
            <person name="Liu X."/>
        </authorList>
    </citation>
    <scope>NUCLEOTIDE SEQUENCE [LARGE SCALE GENOMIC DNA]</scope>
    <source>
        <strain evidence="7 8">YSK</strain>
    </source>
</reference>
<keyword evidence="4 6" id="KW-0472">Membrane</keyword>
<comment type="subcellular location">
    <subcellularLocation>
        <location evidence="1">Membrane</location>
        <topology evidence="1">Single-pass membrane protein</topology>
    </subcellularLocation>
</comment>
<dbReference type="InterPro" id="IPR006260">
    <property type="entry name" value="TonB/TolA_C"/>
</dbReference>
<dbReference type="GO" id="GO:0016020">
    <property type="term" value="C:membrane"/>
    <property type="evidence" value="ECO:0007669"/>
    <property type="project" value="UniProtKB-SubCell"/>
</dbReference>
<dbReference type="HOGENOM" id="CLU_1000387_0_0_0"/>
<evidence type="ECO:0000256" key="5">
    <source>
        <dbReference type="SAM" id="MobiDB-lite"/>
    </source>
</evidence>
<proteinExistence type="predicted"/>
<dbReference type="SUPFAM" id="SSF74653">
    <property type="entry name" value="TolA/TonB C-terminal domain"/>
    <property type="match status" value="1"/>
</dbReference>
<dbReference type="EMBL" id="CP007243">
    <property type="protein sequence ID" value="AIA31663.1"/>
    <property type="molecule type" value="Genomic_DNA"/>
</dbReference>
<evidence type="ECO:0000313" key="7">
    <source>
        <dbReference type="EMBL" id="AIA31663.1"/>
    </source>
</evidence>
<feature type="compositionally biased region" description="Basic residues" evidence="5">
    <location>
        <begin position="131"/>
        <end position="146"/>
    </location>
</feature>
<evidence type="ECO:0000313" key="8">
    <source>
        <dbReference type="Proteomes" id="UP000027059"/>
    </source>
</evidence>
<protein>
    <recommendedName>
        <fullName evidence="9">TonB family protein</fullName>
    </recommendedName>
</protein>
<dbReference type="AlphaFoldDB" id="A0A059XXP5"/>
<sequence length="278" mass="30780">MIHAESRRVGGVSPGWFLFLSLSVHAVLVSILLFYQSNKSKGFPEATTVELVSNLPPSKTLPLPVPVHPAKKAPLPRPVHPVRASRPVPHLQVVKKARIPIVRKRKPIRKIRQKKVLVRPKMVHRLEKKNTSRRKVVSSHPVRVKTAKSSPAPQKPVLHPSRVSNPHPVPVKMDISGQTFPTFLEHLLISRIKSNWFPPPGTRGLRATIQFTLLKDGRVSDQPVVIGSSGNGMFDDAARMAVLRSVPFPPFPPGFSKDQETVTVTLEAIHHGGVLDAR</sequence>
<name>A0A059XXP5_9BACT</name>
<dbReference type="NCBIfam" id="TIGR01352">
    <property type="entry name" value="tonB_Cterm"/>
    <property type="match status" value="1"/>
</dbReference>
<accession>A0A059XXP5</accession>
<dbReference type="Pfam" id="PF13103">
    <property type="entry name" value="TonB_2"/>
    <property type="match status" value="1"/>
</dbReference>
<gene>
    <name evidence="7" type="ORF">Y981_05340</name>
</gene>
<dbReference type="KEGG" id="lfp:Y981_05340"/>
<evidence type="ECO:0000256" key="2">
    <source>
        <dbReference type="ARBA" id="ARBA00022692"/>
    </source>
</evidence>
<dbReference type="Gene3D" id="3.30.1150.10">
    <property type="match status" value="1"/>
</dbReference>
<dbReference type="Proteomes" id="UP000027059">
    <property type="component" value="Chromosome"/>
</dbReference>
<keyword evidence="2 6" id="KW-0812">Transmembrane</keyword>
<keyword evidence="8" id="KW-1185">Reference proteome</keyword>
<evidence type="ECO:0000256" key="1">
    <source>
        <dbReference type="ARBA" id="ARBA00004167"/>
    </source>
</evidence>
<feature type="transmembrane region" description="Helical" evidence="6">
    <location>
        <begin position="16"/>
        <end position="35"/>
    </location>
</feature>
<organism evidence="7 8">
    <name type="scientific">Leptospirillum ferriphilum YSK</name>
    <dbReference type="NCBI Taxonomy" id="1441628"/>
    <lineage>
        <taxon>Bacteria</taxon>
        <taxon>Pseudomonadati</taxon>
        <taxon>Nitrospirota</taxon>
        <taxon>Nitrospiria</taxon>
        <taxon>Nitrospirales</taxon>
        <taxon>Nitrospiraceae</taxon>
        <taxon>Leptospirillum</taxon>
    </lineage>
</organism>
<keyword evidence="3 6" id="KW-1133">Transmembrane helix</keyword>